<dbReference type="Pfam" id="PF01965">
    <property type="entry name" value="DJ-1_PfpI"/>
    <property type="match status" value="1"/>
</dbReference>
<dbReference type="Proteomes" id="UP000777784">
    <property type="component" value="Unassembled WGS sequence"/>
</dbReference>
<proteinExistence type="predicted"/>
<evidence type="ECO:0000313" key="3">
    <source>
        <dbReference type="Proteomes" id="UP000777784"/>
    </source>
</evidence>
<gene>
    <name evidence="2" type="ORF">KJ970_13685</name>
</gene>
<feature type="domain" description="DJ-1/PfpI" evidence="1">
    <location>
        <begin position="3"/>
        <end position="115"/>
    </location>
</feature>
<dbReference type="InterPro" id="IPR029062">
    <property type="entry name" value="Class_I_gatase-like"/>
</dbReference>
<organism evidence="2 3">
    <name type="scientific">Eiseniibacteriota bacterium</name>
    <dbReference type="NCBI Taxonomy" id="2212470"/>
    <lineage>
        <taxon>Bacteria</taxon>
        <taxon>Candidatus Eiseniibacteriota</taxon>
    </lineage>
</organism>
<dbReference type="AlphaFoldDB" id="A0A948RXV6"/>
<reference evidence="2" key="1">
    <citation type="submission" date="2021-05" db="EMBL/GenBank/DDBJ databases">
        <title>Energy efficiency and biological interactions define the core microbiome of deep oligotrophic groundwater.</title>
        <authorList>
            <person name="Mehrshad M."/>
            <person name="Lopez-Fernandez M."/>
            <person name="Bell E."/>
            <person name="Bernier-Latmani R."/>
            <person name="Bertilsson S."/>
            <person name="Dopson M."/>
        </authorList>
    </citation>
    <scope>NUCLEOTIDE SEQUENCE</scope>
    <source>
        <strain evidence="2">Modern_marine.mb.64</strain>
    </source>
</reference>
<evidence type="ECO:0000259" key="1">
    <source>
        <dbReference type="Pfam" id="PF01965"/>
    </source>
</evidence>
<dbReference type="EMBL" id="JAHJDP010000078">
    <property type="protein sequence ID" value="MBU2691966.1"/>
    <property type="molecule type" value="Genomic_DNA"/>
</dbReference>
<protein>
    <submittedName>
        <fullName evidence="2">DJ-1/PfpI family protein</fullName>
    </submittedName>
</protein>
<accession>A0A948RXV6</accession>
<dbReference type="InterPro" id="IPR002818">
    <property type="entry name" value="DJ-1/PfpI"/>
</dbReference>
<evidence type="ECO:0000313" key="2">
    <source>
        <dbReference type="EMBL" id="MBU2691966.1"/>
    </source>
</evidence>
<dbReference type="Gene3D" id="3.40.50.880">
    <property type="match status" value="1"/>
</dbReference>
<sequence length="168" mass="18558">MNVLVLLGEWFGDAYFPLKEEIQSRGWTMKRVGLDGEYRGCYNMKRDVVLRSDIVIQDKMDLTGFDCLIIPSGPQFRKFRENPAVLKFVKDAHDAGLLVASFCVGNYTVRDAGLIDLPDGPDLFPEKVTLVKEGILIGPRGGGPPPGDGFASAPIKEICDAIVREIEK</sequence>
<comment type="caution">
    <text evidence="2">The sequence shown here is derived from an EMBL/GenBank/DDBJ whole genome shotgun (WGS) entry which is preliminary data.</text>
</comment>
<name>A0A948RXV6_UNCEI</name>
<dbReference type="SUPFAM" id="SSF52317">
    <property type="entry name" value="Class I glutamine amidotransferase-like"/>
    <property type="match status" value="1"/>
</dbReference>